<feature type="binding site" evidence="4">
    <location>
        <position position="392"/>
    </location>
    <ligand>
        <name>S-adenosyl-L-methionine</name>
        <dbReference type="ChEBI" id="CHEBI:59789"/>
    </ligand>
</feature>
<dbReference type="SUPFAM" id="SSF53335">
    <property type="entry name" value="S-adenosyl-L-methionine-dependent methyltransferases"/>
    <property type="match status" value="1"/>
</dbReference>
<protein>
    <submittedName>
        <fullName evidence="7">23S rRNA (Uracil-5-)-methyltransferase RumA</fullName>
        <ecNumber evidence="7">2.1.1.-</ecNumber>
    </submittedName>
</protein>
<dbReference type="GO" id="GO:0008757">
    <property type="term" value="F:S-adenosylmethionine-dependent methyltransferase activity"/>
    <property type="evidence" value="ECO:0007669"/>
    <property type="project" value="UniProtKB-ARBA"/>
</dbReference>
<keyword evidence="1 4" id="KW-0489">Methyltransferase</keyword>
<keyword evidence="2 4" id="KW-0808">Transferase</keyword>
<dbReference type="InterPro" id="IPR029063">
    <property type="entry name" value="SAM-dependent_MTases_sf"/>
</dbReference>
<dbReference type="EMBL" id="AEQN01000028">
    <property type="protein sequence ID" value="EFV00700.1"/>
    <property type="molecule type" value="Genomic_DNA"/>
</dbReference>
<feature type="active site" description="Nucleophile" evidence="4">
    <location>
        <position position="419"/>
    </location>
</feature>
<dbReference type="eggNOG" id="COG2265">
    <property type="taxonomic scope" value="Bacteria"/>
</dbReference>
<evidence type="ECO:0000256" key="4">
    <source>
        <dbReference type="PROSITE-ProRule" id="PRU01024"/>
    </source>
</evidence>
<dbReference type="RefSeq" id="WP_006599571.1">
    <property type="nucleotide sequence ID" value="NZ_GL622359.1"/>
</dbReference>
<proteinExistence type="inferred from homology"/>
<dbReference type="PROSITE" id="PS51687">
    <property type="entry name" value="SAM_MT_RNA_M5U"/>
    <property type="match status" value="1"/>
</dbReference>
<dbReference type="OrthoDB" id="9804590at2"/>
<feature type="active site" evidence="5">
    <location>
        <position position="419"/>
    </location>
</feature>
<dbReference type="HOGENOM" id="CLU_014689_7_2_9"/>
<sequence length="464" mass="49342">MKKGDITTVKIERTRYPGKGIGPIQDGGTAIPCAVKGAVPGQILKVRISKKRKGKAEGKLLEVLAPAPDAVTPVCPMFGRCGGCTYQSTAYPPQLAMKDGWVMTLLAEAGITGFEHLPALPSPEIYGYRNKMEFSFGDDCPGGPLMLGLHEKGHFYNIVSAQDCALAHPDFGAIVTAVLDYFRSRGAQAFHKRAHTGFLRYLVVRRGAATGEIMVNLVTTSQGTLDDAAFVQALEHLPLAGKLATVIHSVYDGVADVARADTSRMLLGEGIIHDTILGIDFAVSPFSFLQTNTRGAETLYTAVRRAVTAGTERRGSGKKPAVFDLYCGVGTIAQVLAPIAEHVTGIELVPEAVNAARANAAANGLTNCTFIAGDVKAEVGKLAEAPEVIVLDPPREGIHPRALPDILAFAPACFVYVSCKASSLARDLPAFVAAGYRVETVQCVDMFPQTVHVECIALIQRVKS</sequence>
<feature type="binding site" evidence="4">
    <location>
        <position position="326"/>
    </location>
    <ligand>
        <name>S-adenosyl-L-methionine</name>
        <dbReference type="ChEBI" id="CHEBI:59789"/>
    </ligand>
</feature>
<dbReference type="InterPro" id="IPR010280">
    <property type="entry name" value="U5_MeTrfase_fam"/>
</dbReference>
<dbReference type="Gene3D" id="3.40.50.150">
    <property type="entry name" value="Vaccinia Virus protein VP39"/>
    <property type="match status" value="1"/>
</dbReference>
<dbReference type="AlphaFoldDB" id="E6MJG4"/>
<accession>E6MJG4</accession>
<dbReference type="PROSITE" id="PS01230">
    <property type="entry name" value="TRMA_1"/>
    <property type="match status" value="1"/>
</dbReference>
<dbReference type="CDD" id="cd02440">
    <property type="entry name" value="AdoMet_MTases"/>
    <property type="match status" value="1"/>
</dbReference>
<keyword evidence="8" id="KW-1185">Reference proteome</keyword>
<evidence type="ECO:0000256" key="1">
    <source>
        <dbReference type="ARBA" id="ARBA00022603"/>
    </source>
</evidence>
<organism evidence="7 8">
    <name type="scientific">Pseudoramibacter alactolyticus ATCC 23263</name>
    <dbReference type="NCBI Taxonomy" id="887929"/>
    <lineage>
        <taxon>Bacteria</taxon>
        <taxon>Bacillati</taxon>
        <taxon>Bacillota</taxon>
        <taxon>Clostridia</taxon>
        <taxon>Eubacteriales</taxon>
        <taxon>Eubacteriaceae</taxon>
        <taxon>Pseudoramibacter</taxon>
    </lineage>
</organism>
<dbReference type="GO" id="GO:0006396">
    <property type="term" value="P:RNA processing"/>
    <property type="evidence" value="ECO:0007669"/>
    <property type="project" value="InterPro"/>
</dbReference>
<dbReference type="NCBIfam" id="TIGR00479">
    <property type="entry name" value="rumA"/>
    <property type="match status" value="1"/>
</dbReference>
<dbReference type="EC" id="2.1.1.-" evidence="7"/>
<dbReference type="InterPro" id="IPR030390">
    <property type="entry name" value="MeTrfase_TrmA_AS"/>
</dbReference>
<reference evidence="7 8" key="1">
    <citation type="submission" date="2010-12" db="EMBL/GenBank/DDBJ databases">
        <authorList>
            <person name="Muzny D."/>
            <person name="Qin X."/>
            <person name="Deng J."/>
            <person name="Jiang H."/>
            <person name="Liu Y."/>
            <person name="Qu J."/>
            <person name="Song X.-Z."/>
            <person name="Zhang L."/>
            <person name="Thornton R."/>
            <person name="Coyle M."/>
            <person name="Francisco L."/>
            <person name="Jackson L."/>
            <person name="Javaid M."/>
            <person name="Korchina V."/>
            <person name="Kovar C."/>
            <person name="Mata R."/>
            <person name="Mathew T."/>
            <person name="Ngo R."/>
            <person name="Nguyen L."/>
            <person name="Nguyen N."/>
            <person name="Okwuonu G."/>
            <person name="Ongeri F."/>
            <person name="Pham C."/>
            <person name="Simmons D."/>
            <person name="Wilczek-Boney K."/>
            <person name="Hale W."/>
            <person name="Jakkamsetti A."/>
            <person name="Pham P."/>
            <person name="Ruth R."/>
            <person name="San Lucas F."/>
            <person name="Warren J."/>
            <person name="Zhang J."/>
            <person name="Zhao Z."/>
            <person name="Zhou C."/>
            <person name="Zhu D."/>
            <person name="Lee S."/>
            <person name="Bess C."/>
            <person name="Blankenburg K."/>
            <person name="Forbes L."/>
            <person name="Fu Q."/>
            <person name="Gubbala S."/>
            <person name="Hirani K."/>
            <person name="Jayaseelan J.C."/>
            <person name="Lara F."/>
            <person name="Munidasa M."/>
            <person name="Palculict T."/>
            <person name="Patil S."/>
            <person name="Pu L.-L."/>
            <person name="Saada N."/>
            <person name="Tang L."/>
            <person name="Weissenberger G."/>
            <person name="Zhu Y."/>
            <person name="Hemphill L."/>
            <person name="Shang Y."/>
            <person name="Youmans B."/>
            <person name="Ayvaz T."/>
            <person name="Ross M."/>
            <person name="Santibanez J."/>
            <person name="Aqrawi P."/>
            <person name="Gross S."/>
            <person name="Joshi V."/>
            <person name="Fowler G."/>
            <person name="Nazareth L."/>
            <person name="Reid J."/>
            <person name="Worley K."/>
            <person name="Petrosino J."/>
            <person name="Highlander S."/>
            <person name="Gibbs R."/>
        </authorList>
    </citation>
    <scope>NUCLEOTIDE SEQUENCE [LARGE SCALE GENOMIC DNA]</scope>
    <source>
        <strain evidence="7 8">ATCC 23263</strain>
    </source>
</reference>
<comment type="similarity">
    <text evidence="4">Belongs to the class I-like SAM-binding methyltransferase superfamily. RNA M5U methyltransferase family.</text>
</comment>
<dbReference type="Pfam" id="PF05958">
    <property type="entry name" value="tRNA_U5-meth_tr"/>
    <property type="match status" value="1"/>
</dbReference>
<feature type="domain" description="TRAM" evidence="6">
    <location>
        <begin position="1"/>
        <end position="62"/>
    </location>
</feature>
<dbReference type="PANTHER" id="PTHR11061">
    <property type="entry name" value="RNA M5U METHYLTRANSFERASE"/>
    <property type="match status" value="1"/>
</dbReference>
<evidence type="ECO:0000256" key="3">
    <source>
        <dbReference type="ARBA" id="ARBA00022691"/>
    </source>
</evidence>
<evidence type="ECO:0000313" key="8">
    <source>
        <dbReference type="Proteomes" id="UP000004754"/>
    </source>
</evidence>
<dbReference type="PANTHER" id="PTHR11061:SF30">
    <property type="entry name" value="TRNA (URACIL(54)-C(5))-METHYLTRANSFERASE"/>
    <property type="match status" value="1"/>
</dbReference>
<feature type="binding site" evidence="4">
    <location>
        <position position="347"/>
    </location>
    <ligand>
        <name>S-adenosyl-L-methionine</name>
        <dbReference type="ChEBI" id="CHEBI:59789"/>
    </ligand>
</feature>
<dbReference type="Gene3D" id="2.40.50.140">
    <property type="entry name" value="Nucleic acid-binding proteins"/>
    <property type="match status" value="1"/>
</dbReference>
<dbReference type="InterPro" id="IPR025714">
    <property type="entry name" value="Methyltranfer_dom"/>
</dbReference>
<dbReference type="GO" id="GO:0009451">
    <property type="term" value="P:RNA modification"/>
    <property type="evidence" value="ECO:0007669"/>
    <property type="project" value="UniProtKB-ARBA"/>
</dbReference>
<dbReference type="PROSITE" id="PS50926">
    <property type="entry name" value="TRAM"/>
    <property type="match status" value="1"/>
</dbReference>
<evidence type="ECO:0000259" key="6">
    <source>
        <dbReference type="PROSITE" id="PS50926"/>
    </source>
</evidence>
<dbReference type="Proteomes" id="UP000004754">
    <property type="component" value="Unassembled WGS sequence"/>
</dbReference>
<dbReference type="PROSITE" id="PS01231">
    <property type="entry name" value="TRMA_2"/>
    <property type="match status" value="1"/>
</dbReference>
<feature type="binding site" evidence="4">
    <location>
        <position position="290"/>
    </location>
    <ligand>
        <name>S-adenosyl-L-methionine</name>
        <dbReference type="ChEBI" id="CHEBI:59789"/>
    </ligand>
</feature>
<dbReference type="SUPFAM" id="SSF50249">
    <property type="entry name" value="Nucleic acid-binding proteins"/>
    <property type="match status" value="1"/>
</dbReference>
<dbReference type="InterPro" id="IPR002792">
    <property type="entry name" value="TRAM_dom"/>
</dbReference>
<evidence type="ECO:0000256" key="2">
    <source>
        <dbReference type="ARBA" id="ARBA00022679"/>
    </source>
</evidence>
<gene>
    <name evidence="7" type="primary">rumA</name>
    <name evidence="7" type="ORF">HMP0721_2149</name>
</gene>
<dbReference type="STRING" id="887929.HMP0721_2149"/>
<evidence type="ECO:0000256" key="5">
    <source>
        <dbReference type="PROSITE-ProRule" id="PRU10015"/>
    </source>
</evidence>
<dbReference type="GO" id="GO:0008173">
    <property type="term" value="F:RNA methyltransferase activity"/>
    <property type="evidence" value="ECO:0007669"/>
    <property type="project" value="InterPro"/>
</dbReference>
<dbReference type="Gene3D" id="2.40.50.1070">
    <property type="match status" value="1"/>
</dbReference>
<name>E6MJG4_9FIRM</name>
<dbReference type="GO" id="GO:0032259">
    <property type="term" value="P:methylation"/>
    <property type="evidence" value="ECO:0007669"/>
    <property type="project" value="UniProtKB-KW"/>
</dbReference>
<dbReference type="InterPro" id="IPR012340">
    <property type="entry name" value="NA-bd_OB-fold"/>
</dbReference>
<evidence type="ECO:0000313" key="7">
    <source>
        <dbReference type="EMBL" id="EFV00700.1"/>
    </source>
</evidence>
<dbReference type="Pfam" id="PF01938">
    <property type="entry name" value="TRAM"/>
    <property type="match status" value="1"/>
</dbReference>
<keyword evidence="3 4" id="KW-0949">S-adenosyl-L-methionine</keyword>
<dbReference type="InterPro" id="IPR030391">
    <property type="entry name" value="MeTrfase_TrmA_CS"/>
</dbReference>
<dbReference type="Pfam" id="PF13847">
    <property type="entry name" value="Methyltransf_31"/>
    <property type="match status" value="1"/>
</dbReference>
<comment type="caution">
    <text evidence="7">The sequence shown here is derived from an EMBL/GenBank/DDBJ whole genome shotgun (WGS) entry which is preliminary data.</text>
</comment>